<proteinExistence type="predicted"/>
<keyword evidence="2" id="KW-1185">Reference proteome</keyword>
<dbReference type="AlphaFoldDB" id="X6MJT0"/>
<name>X6MJT0_RETFI</name>
<comment type="caution">
    <text evidence="1">The sequence shown here is derived from an EMBL/GenBank/DDBJ whole genome shotgun (WGS) entry which is preliminary data.</text>
</comment>
<sequence length="188" mass="21620">MCVYVKGAACQLFTIYGINPKDAKKMTGNLHRDNEFVKLVPVRIDNSDVQDCDDGAQRVVDTLCKTHNYHNKGKIGGVFEGTIKVQQWMTDKTGHFLLVPNALHHVSIYPKSFPFFVRDSVIELTYFIFRAISQHFIFNFWNKRNIPSNKPIQCTISNLFEIFKARPFTKLKIKPPKNNGKKEAKKKG</sequence>
<dbReference type="EMBL" id="ASPP01020198">
    <property type="protein sequence ID" value="ETO14124.1"/>
    <property type="molecule type" value="Genomic_DNA"/>
</dbReference>
<protein>
    <submittedName>
        <fullName evidence="1">Uncharacterized protein</fullName>
    </submittedName>
</protein>
<gene>
    <name evidence="1" type="ORF">RFI_23242</name>
</gene>
<accession>X6MJT0</accession>
<reference evidence="1 2" key="1">
    <citation type="journal article" date="2013" name="Curr. Biol.">
        <title>The Genome of the Foraminiferan Reticulomyxa filosa.</title>
        <authorList>
            <person name="Glockner G."/>
            <person name="Hulsmann N."/>
            <person name="Schleicher M."/>
            <person name="Noegel A.A."/>
            <person name="Eichinger L."/>
            <person name="Gallinger C."/>
            <person name="Pawlowski J."/>
            <person name="Sierra R."/>
            <person name="Euteneuer U."/>
            <person name="Pillet L."/>
            <person name="Moustafa A."/>
            <person name="Platzer M."/>
            <person name="Groth M."/>
            <person name="Szafranski K."/>
            <person name="Schliwa M."/>
        </authorList>
    </citation>
    <scope>NUCLEOTIDE SEQUENCE [LARGE SCALE GENOMIC DNA]</scope>
</reference>
<evidence type="ECO:0000313" key="1">
    <source>
        <dbReference type="EMBL" id="ETO14124.1"/>
    </source>
</evidence>
<organism evidence="1 2">
    <name type="scientific">Reticulomyxa filosa</name>
    <dbReference type="NCBI Taxonomy" id="46433"/>
    <lineage>
        <taxon>Eukaryota</taxon>
        <taxon>Sar</taxon>
        <taxon>Rhizaria</taxon>
        <taxon>Retaria</taxon>
        <taxon>Foraminifera</taxon>
        <taxon>Monothalamids</taxon>
        <taxon>Reticulomyxidae</taxon>
        <taxon>Reticulomyxa</taxon>
    </lineage>
</organism>
<dbReference type="Proteomes" id="UP000023152">
    <property type="component" value="Unassembled WGS sequence"/>
</dbReference>
<evidence type="ECO:0000313" key="2">
    <source>
        <dbReference type="Proteomes" id="UP000023152"/>
    </source>
</evidence>